<evidence type="ECO:0000313" key="6">
    <source>
        <dbReference type="EMBL" id="CAD5218388.1"/>
    </source>
</evidence>
<dbReference type="GO" id="GO:0043495">
    <property type="term" value="F:protein-membrane adaptor activity"/>
    <property type="evidence" value="ECO:0007669"/>
    <property type="project" value="TreeGrafter"/>
</dbReference>
<evidence type="ECO:0000313" key="7">
    <source>
        <dbReference type="Proteomes" id="UP000614601"/>
    </source>
</evidence>
<evidence type="ECO:0000259" key="5">
    <source>
        <dbReference type="Pfam" id="PF08614"/>
    </source>
</evidence>
<dbReference type="InterPro" id="IPR045160">
    <property type="entry name" value="ATG16"/>
</dbReference>
<keyword evidence="3" id="KW-0175">Coiled coil</keyword>
<reference evidence="6" key="1">
    <citation type="submission" date="2020-09" db="EMBL/GenBank/DDBJ databases">
        <authorList>
            <person name="Kikuchi T."/>
        </authorList>
    </citation>
    <scope>NUCLEOTIDE SEQUENCE</scope>
    <source>
        <strain evidence="6">SH1</strain>
    </source>
</reference>
<dbReference type="Proteomes" id="UP000783686">
    <property type="component" value="Unassembled WGS sequence"/>
</dbReference>
<sequence length="520" mass="59554">MSYRDEILKSLKERDRFIQQFARIVESYASLSDSLNYVLSRQRIDGGTTTTESSKDTEELRKELSEVYKRKAANDELLIEAQKKVRELEKRLTEVVEDKGSLEHEVKELKEEIKKKVAELEEYKRVNALLNDELLATHIQVKSLNTKFVNADQERVVLLNKIKELKEKEIEYMNEFNDKEHQIRLQRLRSEIDEATKPSSQSSSRRNSRKYSETSSISAFDSIPTKCEFKFECDSNGEVNDIIWNRSGRLFYTGGSDKLIRIYEPQPNAPPVLKAKMPCSTKAINRLDLHPDSPLLLAACSDNTAYLFDTDGKKKLFSFTGHSDKVLAAKFLPQSNRIVTGSSDRTLRLWDQTSRVCVRTLMPASMCSDIATCNRGIASSHYDKWIRLWDGRSETPYHQIKMDGRITSLNLSTDGQLLLACCRDETLSLIDLRQNEVFHIYSADQFRTSYEYCKCAISPGGGYVSAGSWDGQLFIWNLHSTKLEKILNGHDNNPLYAVAWNPNDGSILSADKKRTACMWM</sequence>
<gene>
    <name evidence="6" type="ORF">BOKJ2_LOCUS7598</name>
</gene>
<accession>A0A811KQC8</accession>
<dbReference type="GO" id="GO:0000045">
    <property type="term" value="P:autophagosome assembly"/>
    <property type="evidence" value="ECO:0007669"/>
    <property type="project" value="InterPro"/>
</dbReference>
<dbReference type="InterPro" id="IPR001680">
    <property type="entry name" value="WD40_rpt"/>
</dbReference>
<dbReference type="InterPro" id="IPR013923">
    <property type="entry name" value="Autophagy-rel_prot_16_dom"/>
</dbReference>
<feature type="repeat" description="WD" evidence="2">
    <location>
        <begin position="319"/>
        <end position="360"/>
    </location>
</feature>
<dbReference type="Proteomes" id="UP000614601">
    <property type="component" value="Unassembled WGS sequence"/>
</dbReference>
<name>A0A811KQC8_9BILA</name>
<protein>
    <recommendedName>
        <fullName evidence="5">Autophagy-related protein 16 domain-containing protein</fullName>
    </recommendedName>
</protein>
<keyword evidence="7" id="KW-1185">Reference proteome</keyword>
<dbReference type="EMBL" id="CAJFCW020000004">
    <property type="protein sequence ID" value="CAG9110285.1"/>
    <property type="molecule type" value="Genomic_DNA"/>
</dbReference>
<dbReference type="Pfam" id="PF00400">
    <property type="entry name" value="WD40"/>
    <property type="match status" value="6"/>
</dbReference>
<feature type="domain" description="Autophagy-related protein 16" evidence="5">
    <location>
        <begin position="6"/>
        <end position="174"/>
    </location>
</feature>
<evidence type="ECO:0000256" key="4">
    <source>
        <dbReference type="SAM" id="MobiDB-lite"/>
    </source>
</evidence>
<dbReference type="Pfam" id="PF08614">
    <property type="entry name" value="ATG16"/>
    <property type="match status" value="1"/>
</dbReference>
<dbReference type="InterPro" id="IPR015943">
    <property type="entry name" value="WD40/YVTN_repeat-like_dom_sf"/>
</dbReference>
<dbReference type="EMBL" id="CAJFDH010000004">
    <property type="protein sequence ID" value="CAD5218388.1"/>
    <property type="molecule type" value="Genomic_DNA"/>
</dbReference>
<dbReference type="SMART" id="SM00320">
    <property type="entry name" value="WD40"/>
    <property type="match status" value="7"/>
</dbReference>
<feature type="coiled-coil region" evidence="3">
    <location>
        <begin position="71"/>
        <end position="182"/>
    </location>
</feature>
<dbReference type="PANTHER" id="PTHR19878:SF8">
    <property type="entry name" value="AUTOPHAGY-RELATED 16, ISOFORM F"/>
    <property type="match status" value="1"/>
</dbReference>
<dbReference type="GO" id="GO:0034045">
    <property type="term" value="C:phagophore assembly site membrane"/>
    <property type="evidence" value="ECO:0007669"/>
    <property type="project" value="TreeGrafter"/>
</dbReference>
<dbReference type="PANTHER" id="PTHR19878">
    <property type="entry name" value="AUTOPHAGY PROTEIN 16-LIKE"/>
    <property type="match status" value="1"/>
</dbReference>
<evidence type="ECO:0000256" key="3">
    <source>
        <dbReference type="SAM" id="Coils"/>
    </source>
</evidence>
<keyword evidence="2" id="KW-0853">WD repeat</keyword>
<comment type="caution">
    <text evidence="6">The sequence shown here is derived from an EMBL/GenBank/DDBJ whole genome shotgun (WGS) entry which is preliminary data.</text>
</comment>
<dbReference type="PROSITE" id="PS50294">
    <property type="entry name" value="WD_REPEATS_REGION"/>
    <property type="match status" value="1"/>
</dbReference>
<dbReference type="PROSITE" id="PS50082">
    <property type="entry name" value="WD_REPEATS_2"/>
    <property type="match status" value="1"/>
</dbReference>
<evidence type="ECO:0000256" key="2">
    <source>
        <dbReference type="PROSITE-ProRule" id="PRU00221"/>
    </source>
</evidence>
<dbReference type="InterPro" id="IPR036322">
    <property type="entry name" value="WD40_repeat_dom_sf"/>
</dbReference>
<dbReference type="SUPFAM" id="SSF50978">
    <property type="entry name" value="WD40 repeat-like"/>
    <property type="match status" value="1"/>
</dbReference>
<evidence type="ECO:0000256" key="1">
    <source>
        <dbReference type="ARBA" id="ARBA00009271"/>
    </source>
</evidence>
<dbReference type="Gene3D" id="2.130.10.10">
    <property type="entry name" value="YVTN repeat-like/Quinoprotein amine dehydrogenase"/>
    <property type="match status" value="3"/>
</dbReference>
<dbReference type="OrthoDB" id="6262491at2759"/>
<comment type="similarity">
    <text evidence="1">Belongs to the WD repeat ATG16 family.</text>
</comment>
<dbReference type="AlphaFoldDB" id="A0A811KQC8"/>
<dbReference type="GO" id="GO:0034274">
    <property type="term" value="C:Atg12-Atg5-Atg16 complex"/>
    <property type="evidence" value="ECO:0007669"/>
    <property type="project" value="TreeGrafter"/>
</dbReference>
<dbReference type="CDD" id="cd00200">
    <property type="entry name" value="WD40"/>
    <property type="match status" value="1"/>
</dbReference>
<feature type="region of interest" description="Disordered" evidence="4">
    <location>
        <begin position="189"/>
        <end position="211"/>
    </location>
</feature>
<dbReference type="GO" id="GO:0000421">
    <property type="term" value="C:autophagosome membrane"/>
    <property type="evidence" value="ECO:0007669"/>
    <property type="project" value="TreeGrafter"/>
</dbReference>
<proteinExistence type="inferred from homology"/>
<organism evidence="6 7">
    <name type="scientific">Bursaphelenchus okinawaensis</name>
    <dbReference type="NCBI Taxonomy" id="465554"/>
    <lineage>
        <taxon>Eukaryota</taxon>
        <taxon>Metazoa</taxon>
        <taxon>Ecdysozoa</taxon>
        <taxon>Nematoda</taxon>
        <taxon>Chromadorea</taxon>
        <taxon>Rhabditida</taxon>
        <taxon>Tylenchina</taxon>
        <taxon>Tylenchomorpha</taxon>
        <taxon>Aphelenchoidea</taxon>
        <taxon>Aphelenchoididae</taxon>
        <taxon>Bursaphelenchus</taxon>
    </lineage>
</organism>